<evidence type="ECO:0000313" key="9">
    <source>
        <dbReference type="EMBL" id="KAF5355597.1"/>
    </source>
</evidence>
<dbReference type="PROSITE" id="PS50850">
    <property type="entry name" value="MFS"/>
    <property type="match status" value="1"/>
</dbReference>
<feature type="transmembrane region" description="Helical" evidence="7">
    <location>
        <begin position="407"/>
        <end position="427"/>
    </location>
</feature>
<evidence type="ECO:0000256" key="6">
    <source>
        <dbReference type="SAM" id="MobiDB-lite"/>
    </source>
</evidence>
<evidence type="ECO:0000256" key="3">
    <source>
        <dbReference type="ARBA" id="ARBA00022692"/>
    </source>
</evidence>
<feature type="domain" description="Major facilitator superfamily (MFS) profile" evidence="8">
    <location>
        <begin position="33"/>
        <end position="508"/>
    </location>
</feature>
<evidence type="ECO:0000256" key="1">
    <source>
        <dbReference type="ARBA" id="ARBA00004141"/>
    </source>
</evidence>
<feature type="transmembrane region" description="Helical" evidence="7">
    <location>
        <begin position="308"/>
        <end position="329"/>
    </location>
</feature>
<comment type="caution">
    <text evidence="9">The sequence shown here is derived from an EMBL/GenBank/DDBJ whole genome shotgun (WGS) entry which is preliminary data.</text>
</comment>
<dbReference type="Pfam" id="PF07690">
    <property type="entry name" value="MFS_1"/>
    <property type="match status" value="1"/>
</dbReference>
<comment type="subcellular location">
    <subcellularLocation>
        <location evidence="1">Membrane</location>
        <topology evidence="1">Multi-pass membrane protein</topology>
    </subcellularLocation>
</comment>
<feature type="transmembrane region" description="Helical" evidence="7">
    <location>
        <begin position="484"/>
        <end position="503"/>
    </location>
</feature>
<dbReference type="Gene3D" id="1.20.1250.20">
    <property type="entry name" value="MFS general substrate transporter like domains"/>
    <property type="match status" value="1"/>
</dbReference>
<dbReference type="PANTHER" id="PTHR23504:SF15">
    <property type="entry name" value="MAJOR FACILITATOR SUPERFAMILY (MFS) PROFILE DOMAIN-CONTAINING PROTEIN"/>
    <property type="match status" value="1"/>
</dbReference>
<proteinExistence type="predicted"/>
<dbReference type="InterPro" id="IPR011701">
    <property type="entry name" value="MFS"/>
</dbReference>
<feature type="region of interest" description="Disordered" evidence="6">
    <location>
        <begin position="1"/>
        <end position="30"/>
    </location>
</feature>
<reference evidence="9 10" key="1">
    <citation type="journal article" date="2020" name="ISME J.">
        <title>Uncovering the hidden diversity of litter-decomposition mechanisms in mushroom-forming fungi.</title>
        <authorList>
            <person name="Floudas D."/>
            <person name="Bentzer J."/>
            <person name="Ahren D."/>
            <person name="Johansson T."/>
            <person name="Persson P."/>
            <person name="Tunlid A."/>
        </authorList>
    </citation>
    <scope>NUCLEOTIDE SEQUENCE [LARGE SCALE GENOMIC DNA]</scope>
    <source>
        <strain evidence="9 10">CBS 406.79</strain>
    </source>
</reference>
<evidence type="ECO:0000256" key="2">
    <source>
        <dbReference type="ARBA" id="ARBA00022448"/>
    </source>
</evidence>
<feature type="transmembrane region" description="Helical" evidence="7">
    <location>
        <begin position="35"/>
        <end position="56"/>
    </location>
</feature>
<feature type="region of interest" description="Disordered" evidence="6">
    <location>
        <begin position="239"/>
        <end position="265"/>
    </location>
</feature>
<dbReference type="GO" id="GO:0022857">
    <property type="term" value="F:transmembrane transporter activity"/>
    <property type="evidence" value="ECO:0007669"/>
    <property type="project" value="InterPro"/>
</dbReference>
<dbReference type="EMBL" id="JAACJN010000249">
    <property type="protein sequence ID" value="KAF5355597.1"/>
    <property type="molecule type" value="Genomic_DNA"/>
</dbReference>
<keyword evidence="10" id="KW-1185">Reference proteome</keyword>
<gene>
    <name evidence="9" type="ORF">D9757_012825</name>
</gene>
<dbReference type="SUPFAM" id="SSF103473">
    <property type="entry name" value="MFS general substrate transporter"/>
    <property type="match status" value="1"/>
</dbReference>
<evidence type="ECO:0000259" key="8">
    <source>
        <dbReference type="PROSITE" id="PS50850"/>
    </source>
</evidence>
<keyword evidence="3 7" id="KW-0812">Transmembrane</keyword>
<evidence type="ECO:0000256" key="4">
    <source>
        <dbReference type="ARBA" id="ARBA00022989"/>
    </source>
</evidence>
<feature type="transmembrane region" description="Helical" evidence="7">
    <location>
        <begin position="77"/>
        <end position="98"/>
    </location>
</feature>
<keyword evidence="5 7" id="KW-0472">Membrane</keyword>
<name>A0A8H5DB11_9AGAR</name>
<feature type="transmembrane region" description="Helical" evidence="7">
    <location>
        <begin position="211"/>
        <end position="233"/>
    </location>
</feature>
<dbReference type="GO" id="GO:0016020">
    <property type="term" value="C:membrane"/>
    <property type="evidence" value="ECO:0007669"/>
    <property type="project" value="UniProtKB-SubCell"/>
</dbReference>
<dbReference type="Proteomes" id="UP000518752">
    <property type="component" value="Unassembled WGS sequence"/>
</dbReference>
<feature type="transmembrane region" description="Helical" evidence="7">
    <location>
        <begin position="376"/>
        <end position="395"/>
    </location>
</feature>
<feature type="transmembrane region" description="Helical" evidence="7">
    <location>
        <begin position="341"/>
        <end position="364"/>
    </location>
</feature>
<evidence type="ECO:0000256" key="7">
    <source>
        <dbReference type="SAM" id="Phobius"/>
    </source>
</evidence>
<dbReference type="InterPro" id="IPR036259">
    <property type="entry name" value="MFS_trans_sf"/>
</dbReference>
<dbReference type="AlphaFoldDB" id="A0A8H5DB11"/>
<keyword evidence="2" id="KW-0813">Transport</keyword>
<keyword evidence="4 7" id="KW-1133">Transmembrane helix</keyword>
<dbReference type="InterPro" id="IPR020846">
    <property type="entry name" value="MFS_dom"/>
</dbReference>
<protein>
    <recommendedName>
        <fullName evidence="8">Major facilitator superfamily (MFS) profile domain-containing protein</fullName>
    </recommendedName>
</protein>
<accession>A0A8H5DB11</accession>
<organism evidence="9 10">
    <name type="scientific">Collybiopsis confluens</name>
    <dbReference type="NCBI Taxonomy" id="2823264"/>
    <lineage>
        <taxon>Eukaryota</taxon>
        <taxon>Fungi</taxon>
        <taxon>Dikarya</taxon>
        <taxon>Basidiomycota</taxon>
        <taxon>Agaricomycotina</taxon>
        <taxon>Agaricomycetes</taxon>
        <taxon>Agaricomycetidae</taxon>
        <taxon>Agaricales</taxon>
        <taxon>Marasmiineae</taxon>
        <taxon>Omphalotaceae</taxon>
        <taxon>Collybiopsis</taxon>
    </lineage>
</organism>
<feature type="compositionally biased region" description="Polar residues" evidence="6">
    <location>
        <begin position="1"/>
        <end position="13"/>
    </location>
</feature>
<dbReference type="PANTHER" id="PTHR23504">
    <property type="entry name" value="MAJOR FACILITATOR SUPERFAMILY DOMAIN-CONTAINING PROTEIN 10"/>
    <property type="match status" value="1"/>
</dbReference>
<feature type="transmembrane region" description="Helical" evidence="7">
    <location>
        <begin position="110"/>
        <end position="128"/>
    </location>
</feature>
<dbReference type="CDD" id="cd17330">
    <property type="entry name" value="MFS_SLC46_TetA_like"/>
    <property type="match status" value="1"/>
</dbReference>
<feature type="compositionally biased region" description="Polar residues" evidence="6">
    <location>
        <begin position="246"/>
        <end position="264"/>
    </location>
</feature>
<feature type="transmembrane region" description="Helical" evidence="7">
    <location>
        <begin position="167"/>
        <end position="191"/>
    </location>
</feature>
<evidence type="ECO:0000313" key="10">
    <source>
        <dbReference type="Proteomes" id="UP000518752"/>
    </source>
</evidence>
<sequence>MSEAQLPTASNGADSEVSRKPHSSKPPPARTPLPVFQAFLTLIIQFSEPITATVIYPFIIKAVRSTGITEGDEKKTGYYAGVIESVFFLTECLSFFQWGRASDKYGRRPVLLFGPLGLAIAMFGFGLSRSFWALMVFRGFQGVFNGNIGVARTVMTELTDPTNRVDLFTLTPIVWSLGLTLGPAIGGLLAYPADTWPNAFRGWPLFVQHPWFLPCAVTGIFSFGIFVVSFLGLKETSKRDRKSQRRSPSQESDGTLNENENTPLIQDDVERETYHSIATPTSSETPPESRRNGSFISLLSDPILRRTLLSHAFLAFTDMSYQVLIPLVYSTSISVGGLGLSPYQLGVIMATMGFGGGALNILVFKPILKRIGPRKTYMISYSALILDFGLFWVLRELAGGWFGRVNWVVWVLIGVQMVVSTFGYAMWNAMGLCIIGSAPPGALGATNGLAQTVSSGMRCLGPVFASSLYSISLETKLVGERGHLVELVMIMITLVGVCASTMLDKKLDGFETAVDE</sequence>
<evidence type="ECO:0000256" key="5">
    <source>
        <dbReference type="ARBA" id="ARBA00023136"/>
    </source>
</evidence>
<dbReference type="OrthoDB" id="419616at2759"/>